<sequence>MLCYVCGATFDNSNLLIRHLKLAHGLCSDRNLHLRCGQSDCILEFGSFSGYRKHLNRVHSEIPNNVQTVVCAVSSPQYSDDDQPTDLATCPSTSSCDLPITNQSALDLCGSAVAQLQTAGVGQCVVNSFVNTMEEAVHEIQAQVMEVAFKCLSSQNTETVSKLKQSFNEIENPFSSLNSVSKRDLYFRKKWSIVDPVDKVLGTRFENRKNRSTGTYDQVVVTDNFSYVPILETLRSIFCNPHKHALHIQLFYDDFETANPLGLKKGIYKLGAIYFTLRNFPPKCNSSLTSIHLCALFHSQDIKIYGFNAILEPLVQDLKMLETECITFLVLVLEK</sequence>
<dbReference type="PROSITE" id="PS00028">
    <property type="entry name" value="ZINC_FINGER_C2H2_1"/>
    <property type="match status" value="2"/>
</dbReference>
<dbReference type="PROSITE" id="PS50157">
    <property type="entry name" value="ZINC_FINGER_C2H2_2"/>
    <property type="match status" value="1"/>
</dbReference>
<dbReference type="Proteomes" id="UP001174136">
    <property type="component" value="Unassembled WGS sequence"/>
</dbReference>
<dbReference type="GO" id="GO:0008270">
    <property type="term" value="F:zinc ion binding"/>
    <property type="evidence" value="ECO:0007669"/>
    <property type="project" value="UniProtKB-KW"/>
</dbReference>
<proteinExistence type="predicted"/>
<feature type="domain" description="C2H2-type" evidence="2">
    <location>
        <begin position="1"/>
        <end position="24"/>
    </location>
</feature>
<dbReference type="SMART" id="SM00355">
    <property type="entry name" value="ZnF_C2H2"/>
    <property type="match status" value="2"/>
</dbReference>
<evidence type="ECO:0000313" key="3">
    <source>
        <dbReference type="EMBL" id="KAK0151870.1"/>
    </source>
</evidence>
<keyword evidence="1" id="KW-0863">Zinc-finger</keyword>
<accession>A0AA47N4S3</accession>
<organism evidence="3 4">
    <name type="scientific">Merluccius polli</name>
    <name type="common">Benguela hake</name>
    <name type="synonym">Merluccius cadenati</name>
    <dbReference type="NCBI Taxonomy" id="89951"/>
    <lineage>
        <taxon>Eukaryota</taxon>
        <taxon>Metazoa</taxon>
        <taxon>Chordata</taxon>
        <taxon>Craniata</taxon>
        <taxon>Vertebrata</taxon>
        <taxon>Euteleostomi</taxon>
        <taxon>Actinopterygii</taxon>
        <taxon>Neopterygii</taxon>
        <taxon>Teleostei</taxon>
        <taxon>Neoteleostei</taxon>
        <taxon>Acanthomorphata</taxon>
        <taxon>Zeiogadaria</taxon>
        <taxon>Gadariae</taxon>
        <taxon>Gadiformes</taxon>
        <taxon>Gadoidei</taxon>
        <taxon>Merlucciidae</taxon>
        <taxon>Merluccius</taxon>
    </lineage>
</organism>
<name>A0AA47N4S3_MERPO</name>
<reference evidence="3" key="1">
    <citation type="journal article" date="2023" name="Front. Mar. Sci.">
        <title>A new Merluccius polli reference genome to investigate the effects of global change in West African waters.</title>
        <authorList>
            <person name="Mateo J.L."/>
            <person name="Blanco-Fernandez C."/>
            <person name="Garcia-Vazquez E."/>
            <person name="Machado-Schiaffino G."/>
        </authorList>
    </citation>
    <scope>NUCLEOTIDE SEQUENCE</scope>
    <source>
        <strain evidence="3">C29</strain>
        <tissue evidence="3">Fin</tissue>
    </source>
</reference>
<gene>
    <name evidence="3" type="ORF">N1851_006764</name>
</gene>
<keyword evidence="4" id="KW-1185">Reference proteome</keyword>
<keyword evidence="1" id="KW-0862">Zinc</keyword>
<dbReference type="AlphaFoldDB" id="A0AA47N4S3"/>
<evidence type="ECO:0000313" key="4">
    <source>
        <dbReference type="Proteomes" id="UP001174136"/>
    </source>
</evidence>
<keyword evidence="1" id="KW-0479">Metal-binding</keyword>
<comment type="caution">
    <text evidence="3">The sequence shown here is derived from an EMBL/GenBank/DDBJ whole genome shotgun (WGS) entry which is preliminary data.</text>
</comment>
<protein>
    <recommendedName>
        <fullName evidence="2">C2H2-type domain-containing protein</fullName>
    </recommendedName>
</protein>
<dbReference type="InterPro" id="IPR013087">
    <property type="entry name" value="Znf_C2H2_type"/>
</dbReference>
<evidence type="ECO:0000256" key="1">
    <source>
        <dbReference type="PROSITE-ProRule" id="PRU00042"/>
    </source>
</evidence>
<dbReference type="EMBL" id="JAOPHQ010001156">
    <property type="protein sequence ID" value="KAK0151870.1"/>
    <property type="molecule type" value="Genomic_DNA"/>
</dbReference>
<evidence type="ECO:0000259" key="2">
    <source>
        <dbReference type="PROSITE" id="PS50157"/>
    </source>
</evidence>